<protein>
    <submittedName>
        <fullName evidence="1">DUF6204 family protein</fullName>
    </submittedName>
</protein>
<sequence length="118" mass="13026">MTGSSTMAAGAAGPPAGEEHVVEHTYRVLVRGRFTDLDDAGRARLLAAVDRHDALTNGFTAEGALTYDRSLDFFSFRVELRAEVGPDERAVERHGVDFRDLRASVTDVDLIKVRRPKR</sequence>
<dbReference type="EMBL" id="JBHSQO010000002">
    <property type="protein sequence ID" value="MFC6088174.1"/>
    <property type="molecule type" value="Genomic_DNA"/>
</dbReference>
<dbReference type="Proteomes" id="UP001596220">
    <property type="component" value="Unassembled WGS sequence"/>
</dbReference>
<dbReference type="Pfam" id="PF19707">
    <property type="entry name" value="DUF6204"/>
    <property type="match status" value="1"/>
</dbReference>
<dbReference type="RefSeq" id="WP_380632342.1">
    <property type="nucleotide sequence ID" value="NZ_JBHSQO010000002.1"/>
</dbReference>
<evidence type="ECO:0000313" key="1">
    <source>
        <dbReference type="EMBL" id="MFC6088174.1"/>
    </source>
</evidence>
<dbReference type="InterPro" id="IPR045778">
    <property type="entry name" value="DUF6204"/>
</dbReference>
<keyword evidence="2" id="KW-1185">Reference proteome</keyword>
<evidence type="ECO:0000313" key="2">
    <source>
        <dbReference type="Proteomes" id="UP001596220"/>
    </source>
</evidence>
<accession>A0ABW1NXS1</accession>
<gene>
    <name evidence="1" type="ORF">ACFP3R_02715</name>
</gene>
<organism evidence="1 2">
    <name type="scientific">Saccharothrix lopnurensis</name>
    <dbReference type="NCBI Taxonomy" id="1670621"/>
    <lineage>
        <taxon>Bacteria</taxon>
        <taxon>Bacillati</taxon>
        <taxon>Actinomycetota</taxon>
        <taxon>Actinomycetes</taxon>
        <taxon>Pseudonocardiales</taxon>
        <taxon>Pseudonocardiaceae</taxon>
        <taxon>Saccharothrix</taxon>
    </lineage>
</organism>
<comment type="caution">
    <text evidence="1">The sequence shown here is derived from an EMBL/GenBank/DDBJ whole genome shotgun (WGS) entry which is preliminary data.</text>
</comment>
<proteinExistence type="predicted"/>
<name>A0ABW1NXS1_9PSEU</name>
<reference evidence="2" key="1">
    <citation type="journal article" date="2019" name="Int. J. Syst. Evol. Microbiol.">
        <title>The Global Catalogue of Microorganisms (GCM) 10K type strain sequencing project: providing services to taxonomists for standard genome sequencing and annotation.</title>
        <authorList>
            <consortium name="The Broad Institute Genomics Platform"/>
            <consortium name="The Broad Institute Genome Sequencing Center for Infectious Disease"/>
            <person name="Wu L."/>
            <person name="Ma J."/>
        </authorList>
    </citation>
    <scope>NUCLEOTIDE SEQUENCE [LARGE SCALE GENOMIC DNA]</scope>
    <source>
        <strain evidence="2">CGMCC 4.7246</strain>
    </source>
</reference>